<reference evidence="1 2" key="1">
    <citation type="journal article" date="2018" name="BMC Genomics">
        <title>Whole genome analysis reveals the diversity and evolutionary relationships between necrotic enteritis-causing strains of Clostridium perfringens.</title>
        <authorList>
            <person name="Lacey J.A."/>
            <person name="Allnutt T.R."/>
            <person name="Vezina B."/>
            <person name="Van T.T.H."/>
            <person name="Stent T."/>
            <person name="Han X."/>
            <person name="Rood J.I."/>
            <person name="Wade B."/>
            <person name="Keyburn A.L."/>
            <person name="Seeman T."/>
            <person name="Chen H."/>
            <person name="Haring V."/>
            <person name="Johanesen P.A."/>
            <person name="Lyras D."/>
            <person name="Moore R.J."/>
        </authorList>
    </citation>
    <scope>NUCLEOTIDE SEQUENCE [LARGE SCALE GENOMIC DNA]</scope>
    <source>
        <strain evidence="1 2">EUR-NE15</strain>
    </source>
</reference>
<protein>
    <submittedName>
        <fullName evidence="1">Uncharacterized protein</fullName>
    </submittedName>
</protein>
<organism evidence="1 2">
    <name type="scientific">Clostridium perfringens</name>
    <dbReference type="NCBI Taxonomy" id="1502"/>
    <lineage>
        <taxon>Bacteria</taxon>
        <taxon>Bacillati</taxon>
        <taxon>Bacillota</taxon>
        <taxon>Clostridia</taxon>
        <taxon>Eubacteriales</taxon>
        <taxon>Clostridiaceae</taxon>
        <taxon>Clostridium</taxon>
    </lineage>
</organism>
<accession>A0AB37C4U5</accession>
<dbReference type="RefSeq" id="WP_110083386.1">
    <property type="nucleotide sequence ID" value="NZ_JAALME010000045.1"/>
</dbReference>
<evidence type="ECO:0000313" key="2">
    <source>
        <dbReference type="Proteomes" id="UP000247117"/>
    </source>
</evidence>
<sequence>MSINSTIEEHTNGVNKKEIISEASKTRKFLDEIIYQNPTKNRFSNLLISINNLKNWGMAEATIGNVKLIDLEEFLNVSLGTLEYSCITSKLKEVISSAEFNPISYGYDKKGLNEITIKVKEIKKLI</sequence>
<dbReference type="AlphaFoldDB" id="A0AB37C4U5"/>
<dbReference type="EMBL" id="PJTB01000006">
    <property type="protein sequence ID" value="PWX37186.1"/>
    <property type="molecule type" value="Genomic_DNA"/>
</dbReference>
<comment type="caution">
    <text evidence="1">The sequence shown here is derived from an EMBL/GenBank/DDBJ whole genome shotgun (WGS) entry which is preliminary data.</text>
</comment>
<evidence type="ECO:0000313" key="1">
    <source>
        <dbReference type="EMBL" id="PWX37186.1"/>
    </source>
</evidence>
<name>A0AB37C4U5_CLOPF</name>
<proteinExistence type="predicted"/>
<gene>
    <name evidence="1" type="ORF">CYK91_13590</name>
</gene>
<dbReference type="Proteomes" id="UP000247117">
    <property type="component" value="Unassembled WGS sequence"/>
</dbReference>